<dbReference type="AlphaFoldDB" id="A0A9N9VKZ5"/>
<reference evidence="1" key="1">
    <citation type="submission" date="2021-10" db="EMBL/GenBank/DDBJ databases">
        <authorList>
            <person name="Piombo E."/>
        </authorList>
    </citation>
    <scope>NUCLEOTIDE SEQUENCE</scope>
</reference>
<keyword evidence="2" id="KW-1185">Reference proteome</keyword>
<evidence type="ECO:0000313" key="1">
    <source>
        <dbReference type="EMBL" id="CAH0025249.1"/>
    </source>
</evidence>
<dbReference type="OrthoDB" id="3770142at2759"/>
<sequence>MERNPDRLAVLSLSSDAWSAKAMGVLMARTQTTSTCSRCALVLCFTGSEVAKVGHCDPIPGDEVECNLGLGSSTFWSKFHCYLASTVDDVNDEATS</sequence>
<organism evidence="1 2">
    <name type="scientific">Clonostachys rhizophaga</name>
    <dbReference type="NCBI Taxonomy" id="160324"/>
    <lineage>
        <taxon>Eukaryota</taxon>
        <taxon>Fungi</taxon>
        <taxon>Dikarya</taxon>
        <taxon>Ascomycota</taxon>
        <taxon>Pezizomycotina</taxon>
        <taxon>Sordariomycetes</taxon>
        <taxon>Hypocreomycetidae</taxon>
        <taxon>Hypocreales</taxon>
        <taxon>Bionectriaceae</taxon>
        <taxon>Clonostachys</taxon>
    </lineage>
</organism>
<dbReference type="Proteomes" id="UP000696573">
    <property type="component" value="Unassembled WGS sequence"/>
</dbReference>
<evidence type="ECO:0000313" key="2">
    <source>
        <dbReference type="Proteomes" id="UP000696573"/>
    </source>
</evidence>
<name>A0A9N9VKZ5_9HYPO</name>
<protein>
    <submittedName>
        <fullName evidence="1">Uncharacterized protein</fullName>
    </submittedName>
</protein>
<gene>
    <name evidence="1" type="ORF">CRHIZ90672A_00015783</name>
</gene>
<dbReference type="EMBL" id="CABFNQ020000709">
    <property type="protein sequence ID" value="CAH0025249.1"/>
    <property type="molecule type" value="Genomic_DNA"/>
</dbReference>
<proteinExistence type="predicted"/>
<accession>A0A9N9VKZ5</accession>
<comment type="caution">
    <text evidence="1">The sequence shown here is derived from an EMBL/GenBank/DDBJ whole genome shotgun (WGS) entry which is preliminary data.</text>
</comment>